<gene>
    <name evidence="1" type="ORF">RHS04_04092</name>
</gene>
<dbReference type="AlphaFoldDB" id="A0A8H7H6Q9"/>
<name>A0A8H7H6Q9_9AGAM</name>
<dbReference type="Proteomes" id="UP000650582">
    <property type="component" value="Unassembled WGS sequence"/>
</dbReference>
<reference evidence="1" key="1">
    <citation type="submission" date="2020-09" db="EMBL/GenBank/DDBJ databases">
        <title>Comparative genome analyses of four rice-infecting Rhizoctonia solani isolates reveal extensive enrichment of homogalacturonan modification genes.</title>
        <authorList>
            <person name="Lee D.-Y."/>
            <person name="Jeon J."/>
            <person name="Kim K.-T."/>
            <person name="Cheong K."/>
            <person name="Song H."/>
            <person name="Choi G."/>
            <person name="Ko J."/>
            <person name="Opiyo S.O."/>
            <person name="Zuo S."/>
            <person name="Madhav S."/>
            <person name="Lee Y.-H."/>
            <person name="Wang G.-L."/>
        </authorList>
    </citation>
    <scope>NUCLEOTIDE SEQUENCE</scope>
    <source>
        <strain evidence="1">AG1-IA YN-7</strain>
    </source>
</reference>
<proteinExistence type="predicted"/>
<dbReference type="EMBL" id="JACYCC010000037">
    <property type="protein sequence ID" value="KAF8679493.1"/>
    <property type="molecule type" value="Genomic_DNA"/>
</dbReference>
<protein>
    <submittedName>
        <fullName evidence="1">Uncharacterized protein</fullName>
    </submittedName>
</protein>
<sequence>MKACGSGSTDEWPKLSLKSDDMMQNASVIVLPVWISKPILSDINAHCRHSGTGPEVYVNNKNAAVGSDELRSETAR</sequence>
<evidence type="ECO:0000313" key="2">
    <source>
        <dbReference type="Proteomes" id="UP000650582"/>
    </source>
</evidence>
<organism evidence="1 2">
    <name type="scientific">Rhizoctonia solani</name>
    <dbReference type="NCBI Taxonomy" id="456999"/>
    <lineage>
        <taxon>Eukaryota</taxon>
        <taxon>Fungi</taxon>
        <taxon>Dikarya</taxon>
        <taxon>Basidiomycota</taxon>
        <taxon>Agaricomycotina</taxon>
        <taxon>Agaricomycetes</taxon>
        <taxon>Cantharellales</taxon>
        <taxon>Ceratobasidiaceae</taxon>
        <taxon>Rhizoctonia</taxon>
    </lineage>
</organism>
<accession>A0A8H7H6Q9</accession>
<comment type="caution">
    <text evidence="1">The sequence shown here is derived from an EMBL/GenBank/DDBJ whole genome shotgun (WGS) entry which is preliminary data.</text>
</comment>
<evidence type="ECO:0000313" key="1">
    <source>
        <dbReference type="EMBL" id="KAF8679493.1"/>
    </source>
</evidence>